<organism evidence="2 3">
    <name type="scientific">Thalassospira lucentensis</name>
    <dbReference type="NCBI Taxonomy" id="168935"/>
    <lineage>
        <taxon>Bacteria</taxon>
        <taxon>Pseudomonadati</taxon>
        <taxon>Pseudomonadota</taxon>
        <taxon>Alphaproteobacteria</taxon>
        <taxon>Rhodospirillales</taxon>
        <taxon>Thalassospiraceae</taxon>
        <taxon>Thalassospira</taxon>
    </lineage>
</organism>
<feature type="transmembrane region" description="Helical" evidence="1">
    <location>
        <begin position="272"/>
        <end position="296"/>
    </location>
</feature>
<evidence type="ECO:0000256" key="1">
    <source>
        <dbReference type="SAM" id="Phobius"/>
    </source>
</evidence>
<dbReference type="Proteomes" id="UP000264753">
    <property type="component" value="Unassembled WGS sequence"/>
</dbReference>
<gene>
    <name evidence="2" type="ORF">DEF21_13735</name>
</gene>
<evidence type="ECO:0000313" key="3">
    <source>
        <dbReference type="Proteomes" id="UP000264753"/>
    </source>
</evidence>
<feature type="transmembrane region" description="Helical" evidence="1">
    <location>
        <begin position="34"/>
        <end position="52"/>
    </location>
</feature>
<feature type="transmembrane region" description="Helical" evidence="1">
    <location>
        <begin position="6"/>
        <end position="27"/>
    </location>
</feature>
<feature type="transmembrane region" description="Helical" evidence="1">
    <location>
        <begin position="191"/>
        <end position="210"/>
    </location>
</feature>
<keyword evidence="1" id="KW-0812">Transmembrane</keyword>
<protein>
    <submittedName>
        <fullName evidence="2">Polymerase</fullName>
    </submittedName>
</protein>
<feature type="transmembrane region" description="Helical" evidence="1">
    <location>
        <begin position="84"/>
        <end position="102"/>
    </location>
</feature>
<dbReference type="AlphaFoldDB" id="A0A358HUU3"/>
<evidence type="ECO:0000313" key="2">
    <source>
        <dbReference type="EMBL" id="HBU98946.1"/>
    </source>
</evidence>
<feature type="transmembrane region" description="Helical" evidence="1">
    <location>
        <begin position="155"/>
        <end position="184"/>
    </location>
</feature>
<keyword evidence="1" id="KW-1133">Transmembrane helix</keyword>
<name>A0A358HUU3_9PROT</name>
<reference evidence="2 3" key="1">
    <citation type="journal article" date="2018" name="Nat. Biotechnol.">
        <title>A standardized bacterial taxonomy based on genome phylogeny substantially revises the tree of life.</title>
        <authorList>
            <person name="Parks D.H."/>
            <person name="Chuvochina M."/>
            <person name="Waite D.W."/>
            <person name="Rinke C."/>
            <person name="Skarshewski A."/>
            <person name="Chaumeil P.A."/>
            <person name="Hugenholtz P."/>
        </authorList>
    </citation>
    <scope>NUCLEOTIDE SEQUENCE [LARGE SCALE GENOMIC DNA]</scope>
    <source>
        <strain evidence="2">UBA8707</strain>
    </source>
</reference>
<comment type="caution">
    <text evidence="2">The sequence shown here is derived from an EMBL/GenBank/DDBJ whole genome shotgun (WGS) entry which is preliminary data.</text>
</comment>
<keyword evidence="1" id="KW-0472">Membrane</keyword>
<feature type="transmembrane region" description="Helical" evidence="1">
    <location>
        <begin position="132"/>
        <end position="149"/>
    </location>
</feature>
<sequence length="342" mass="36582">MSHPGFPVWCVVLGTAVMVVSLWLLGAGGMSAKLVLLGFWAVVLAGYGQRISVSPGGLGALLLLAGMTILVALGNGVLIEKLRLIGNLLMLPVGLVAGLVIGRDCLRIMVPALVIYLPLASVFYLTHEGLRLNHPFLFLGLFALCSVAEGRGGRWIGGCAAIAVLMSQTRIAVLAMMVNAVGLLRLSRAKTWLVGAIAFAGLAGIAWQALPRLLMTHDSGRLFFWRQFADIWLAASDPQKWLGFGAGSVEQILSGYTSFASFGALHNDHFRILFETGIIGAGIWLSGWVAMVWLVWHSRLSVCLLISVTITMITDNALNYGHYLICVGMAAGMASNRDRAHG</sequence>
<accession>A0A358HUU3</accession>
<feature type="transmembrane region" description="Helical" evidence="1">
    <location>
        <begin position="58"/>
        <end position="77"/>
    </location>
</feature>
<dbReference type="EMBL" id="DOOG01000118">
    <property type="protein sequence ID" value="HBU98946.1"/>
    <property type="molecule type" value="Genomic_DNA"/>
</dbReference>
<proteinExistence type="predicted"/>
<feature type="transmembrane region" description="Helical" evidence="1">
    <location>
        <begin position="108"/>
        <end position="125"/>
    </location>
</feature>